<reference evidence="2 3" key="1">
    <citation type="submission" date="2020-10" db="EMBL/GenBank/DDBJ databases">
        <title>The Coptis chinensis genome and diversification of protoberbering-type alkaloids.</title>
        <authorList>
            <person name="Wang B."/>
            <person name="Shu S."/>
            <person name="Song C."/>
            <person name="Liu Y."/>
        </authorList>
    </citation>
    <scope>NUCLEOTIDE SEQUENCE [LARGE SCALE GENOMIC DNA]</scope>
    <source>
        <strain evidence="2">HL-2020</strain>
        <tissue evidence="2">Leaf</tissue>
    </source>
</reference>
<sequence length="384" mass="43966">MQVLLLPFQVQSKMVTGIRSRGRLASRRSRSTPHSLSSRRRVVFKKEMHQKKEAHQKKEMHQRKKSWIALEKKDWEDATCSVCMEYPHNAVLLLCSSHEKGCRPYMCGTSYRHSNCLDQFKKAYTKVASPPHGHGNLWHELANNSSVGFGSGVHAEKCEVMELACPLCRGQVKGMTVVEPARKYLDAKKRSCTQDCCSFTGTYKELRKHVKQEHPSARPREVDPILEEEWRRLEHEREYDDVLSTIHATTPGARVFGDYVIEDHYGFDSDDDEEEADVDFGGSELGISDPIFNIFLMYQAYNAGNASLQSRLRRQRAYSHTMNEIGRRNVGIPAVTTASGEDASDGGNDDLSFIGRRRGRVVGRERSERRRRRRSQRRTVMDVS</sequence>
<evidence type="ECO:0000256" key="1">
    <source>
        <dbReference type="SAM" id="MobiDB-lite"/>
    </source>
</evidence>
<accession>A0A835HKD3</accession>
<proteinExistence type="predicted"/>
<feature type="region of interest" description="Disordered" evidence="1">
    <location>
        <begin position="19"/>
        <end position="40"/>
    </location>
</feature>
<dbReference type="Proteomes" id="UP000631114">
    <property type="component" value="Unassembled WGS sequence"/>
</dbReference>
<dbReference type="InterPro" id="IPR012866">
    <property type="entry name" value="DUF1644"/>
</dbReference>
<organism evidence="2 3">
    <name type="scientific">Coptis chinensis</name>
    <dbReference type="NCBI Taxonomy" id="261450"/>
    <lineage>
        <taxon>Eukaryota</taxon>
        <taxon>Viridiplantae</taxon>
        <taxon>Streptophyta</taxon>
        <taxon>Embryophyta</taxon>
        <taxon>Tracheophyta</taxon>
        <taxon>Spermatophyta</taxon>
        <taxon>Magnoliopsida</taxon>
        <taxon>Ranunculales</taxon>
        <taxon>Ranunculaceae</taxon>
        <taxon>Coptidoideae</taxon>
        <taxon>Coptis</taxon>
    </lineage>
</organism>
<feature type="compositionally biased region" description="Basic residues" evidence="1">
    <location>
        <begin position="20"/>
        <end position="40"/>
    </location>
</feature>
<protein>
    <submittedName>
        <fullName evidence="2">Uncharacterized protein</fullName>
    </submittedName>
</protein>
<keyword evidence="3" id="KW-1185">Reference proteome</keyword>
<comment type="caution">
    <text evidence="2">The sequence shown here is derived from an EMBL/GenBank/DDBJ whole genome shotgun (WGS) entry which is preliminary data.</text>
</comment>
<dbReference type="EMBL" id="JADFTS010000006">
    <property type="protein sequence ID" value="KAF9599907.1"/>
    <property type="molecule type" value="Genomic_DNA"/>
</dbReference>
<dbReference type="OrthoDB" id="1921166at2759"/>
<feature type="region of interest" description="Disordered" evidence="1">
    <location>
        <begin position="362"/>
        <end position="384"/>
    </location>
</feature>
<gene>
    <name evidence="2" type="ORF">IFM89_001853</name>
</gene>
<dbReference type="PANTHER" id="PTHR31197">
    <property type="entry name" value="OS01G0612600 PROTEIN"/>
    <property type="match status" value="1"/>
</dbReference>
<evidence type="ECO:0000313" key="3">
    <source>
        <dbReference type="Proteomes" id="UP000631114"/>
    </source>
</evidence>
<dbReference type="Pfam" id="PF07800">
    <property type="entry name" value="DUF1644"/>
    <property type="match status" value="1"/>
</dbReference>
<evidence type="ECO:0000313" key="2">
    <source>
        <dbReference type="EMBL" id="KAF9599907.1"/>
    </source>
</evidence>
<name>A0A835HKD3_9MAGN</name>
<dbReference type="PANTHER" id="PTHR31197:SF12">
    <property type="entry name" value="OS02G0770600 PROTEIN"/>
    <property type="match status" value="1"/>
</dbReference>
<dbReference type="AlphaFoldDB" id="A0A835HKD3"/>